<name>A0A3E3IPH5_9FIRM</name>
<dbReference type="PANTHER" id="PTHR43701">
    <property type="entry name" value="MEMBRANE TRANSPORTER PROTEIN MJ0441-RELATED"/>
    <property type="match status" value="1"/>
</dbReference>
<gene>
    <name evidence="7" type="ORF">DXC40_06730</name>
</gene>
<proteinExistence type="inferred from homology"/>
<feature type="transmembrane region" description="Helical" evidence="6">
    <location>
        <begin position="117"/>
        <end position="135"/>
    </location>
</feature>
<keyword evidence="4 6" id="KW-1133">Transmembrane helix</keyword>
<feature type="transmembrane region" description="Helical" evidence="6">
    <location>
        <begin position="92"/>
        <end position="111"/>
    </location>
</feature>
<dbReference type="GO" id="GO:0005886">
    <property type="term" value="C:plasma membrane"/>
    <property type="evidence" value="ECO:0007669"/>
    <property type="project" value="UniProtKB-SubCell"/>
</dbReference>
<keyword evidence="5 6" id="KW-0472">Membrane</keyword>
<evidence type="ECO:0000256" key="5">
    <source>
        <dbReference type="ARBA" id="ARBA00023136"/>
    </source>
</evidence>
<reference evidence="7 8" key="1">
    <citation type="submission" date="2018-08" db="EMBL/GenBank/DDBJ databases">
        <title>A genome reference for cultivated species of the human gut microbiota.</title>
        <authorList>
            <person name="Zou Y."/>
            <person name="Xue W."/>
            <person name="Luo G."/>
        </authorList>
    </citation>
    <scope>NUCLEOTIDE SEQUENCE [LARGE SCALE GENOMIC DNA]</scope>
    <source>
        <strain evidence="7 8">TF05-12AC</strain>
    </source>
</reference>
<keyword evidence="6" id="KW-1003">Cell membrane</keyword>
<dbReference type="Proteomes" id="UP000260828">
    <property type="component" value="Unassembled WGS sequence"/>
</dbReference>
<comment type="subcellular location">
    <subcellularLocation>
        <location evidence="6">Cell membrane</location>
        <topology evidence="6">Multi-pass membrane protein</topology>
    </subcellularLocation>
    <subcellularLocation>
        <location evidence="1">Membrane</location>
        <topology evidence="1">Multi-pass membrane protein</topology>
    </subcellularLocation>
</comment>
<dbReference type="PANTHER" id="PTHR43701:SF2">
    <property type="entry name" value="MEMBRANE TRANSPORTER PROTEIN YJNA-RELATED"/>
    <property type="match status" value="1"/>
</dbReference>
<dbReference type="InterPro" id="IPR002781">
    <property type="entry name" value="TM_pro_TauE-like"/>
</dbReference>
<accession>A0A3E3IPH5</accession>
<evidence type="ECO:0000256" key="6">
    <source>
        <dbReference type="RuleBase" id="RU363041"/>
    </source>
</evidence>
<evidence type="ECO:0000313" key="8">
    <source>
        <dbReference type="Proteomes" id="UP000260828"/>
    </source>
</evidence>
<comment type="caution">
    <text evidence="7">The sequence shown here is derived from an EMBL/GenBank/DDBJ whole genome shotgun (WGS) entry which is preliminary data.</text>
</comment>
<dbReference type="Pfam" id="PF01925">
    <property type="entry name" value="TauE"/>
    <property type="match status" value="1"/>
</dbReference>
<dbReference type="AlphaFoldDB" id="A0A3E3IPH5"/>
<protein>
    <recommendedName>
        <fullName evidence="6">Probable membrane transporter protein</fullName>
    </recommendedName>
</protein>
<evidence type="ECO:0000313" key="7">
    <source>
        <dbReference type="EMBL" id="RGE68977.1"/>
    </source>
</evidence>
<feature type="transmembrane region" description="Helical" evidence="6">
    <location>
        <begin position="63"/>
        <end position="80"/>
    </location>
</feature>
<keyword evidence="3 6" id="KW-0812">Transmembrane</keyword>
<dbReference type="InterPro" id="IPR051598">
    <property type="entry name" value="TSUP/Inactive_protease-like"/>
</dbReference>
<comment type="similarity">
    <text evidence="2 6">Belongs to the 4-toluene sulfonate uptake permease (TSUP) (TC 2.A.102) family.</text>
</comment>
<feature type="transmembrane region" description="Helical" evidence="6">
    <location>
        <begin position="25"/>
        <end position="51"/>
    </location>
</feature>
<dbReference type="EMBL" id="QVME01000002">
    <property type="protein sequence ID" value="RGE68977.1"/>
    <property type="molecule type" value="Genomic_DNA"/>
</dbReference>
<evidence type="ECO:0000256" key="4">
    <source>
        <dbReference type="ARBA" id="ARBA00022989"/>
    </source>
</evidence>
<organism evidence="7 8">
    <name type="scientific">Anaerotruncus colihominis</name>
    <dbReference type="NCBI Taxonomy" id="169435"/>
    <lineage>
        <taxon>Bacteria</taxon>
        <taxon>Bacillati</taxon>
        <taxon>Bacillota</taxon>
        <taxon>Clostridia</taxon>
        <taxon>Eubacteriales</taxon>
        <taxon>Oscillospiraceae</taxon>
        <taxon>Anaerotruncus</taxon>
    </lineage>
</organism>
<evidence type="ECO:0000256" key="2">
    <source>
        <dbReference type="ARBA" id="ARBA00009142"/>
    </source>
</evidence>
<evidence type="ECO:0000256" key="3">
    <source>
        <dbReference type="ARBA" id="ARBA00022692"/>
    </source>
</evidence>
<dbReference type="OrthoDB" id="25340at2"/>
<sequence>MAAPHFWRDCALFGRASAFAMSWPVIIVVSLTSGLLGSLGMGAGAVLLLYLRVFGGAGQFEAQGINLIFFLPIAALSIVLHARNGLVSWKAAGICILAGLPAVLLGVWLGGLAGDGLLSKLFAGLLLIIGVRELFQK</sequence>
<evidence type="ECO:0000256" key="1">
    <source>
        <dbReference type="ARBA" id="ARBA00004141"/>
    </source>
</evidence>